<evidence type="ECO:0000256" key="1">
    <source>
        <dbReference type="SAM" id="SignalP"/>
    </source>
</evidence>
<feature type="signal peptide" evidence="1">
    <location>
        <begin position="1"/>
        <end position="33"/>
    </location>
</feature>
<feature type="chain" id="PRO_5030919983" description="Cupin domain-containing protein" evidence="1">
    <location>
        <begin position="34"/>
        <end position="188"/>
    </location>
</feature>
<sequence length="188" mass="19726">MSETLQSKRELLAKSAALLASFGLAGCVGNATAAPALPKKGFPLDYPGTGAIPWIKRIFHLYTGPDGLTRAEQLPVTGPETGAQVAQLLRRTAERVTIGGTAAGAGYDFHVAHQPTLLITLFGSMIIELHDGTQYALEHGDLAIAEDCSGKGHISRAGPEGSFMVAVQLPQKLCPASGSSDMSKVWQD</sequence>
<proteinExistence type="predicted"/>
<organism evidence="2 3">
    <name type="scientific">Sphingobium boeckii</name>
    <dbReference type="NCBI Taxonomy" id="1082345"/>
    <lineage>
        <taxon>Bacteria</taxon>
        <taxon>Pseudomonadati</taxon>
        <taxon>Pseudomonadota</taxon>
        <taxon>Alphaproteobacteria</taxon>
        <taxon>Sphingomonadales</taxon>
        <taxon>Sphingomonadaceae</taxon>
        <taxon>Sphingobium</taxon>
    </lineage>
</organism>
<dbReference type="EMBL" id="JACIJC010000004">
    <property type="protein sequence ID" value="MBB5686407.1"/>
    <property type="molecule type" value="Genomic_DNA"/>
</dbReference>
<dbReference type="PROSITE" id="PS51318">
    <property type="entry name" value="TAT"/>
    <property type="match status" value="1"/>
</dbReference>
<keyword evidence="1" id="KW-0732">Signal</keyword>
<comment type="caution">
    <text evidence="2">The sequence shown here is derived from an EMBL/GenBank/DDBJ whole genome shotgun (WGS) entry which is preliminary data.</text>
</comment>
<dbReference type="RefSeq" id="WP_184018822.1">
    <property type="nucleotide sequence ID" value="NZ_JACIJC010000004.1"/>
</dbReference>
<gene>
    <name evidence="2" type="ORF">FHS49_002431</name>
</gene>
<evidence type="ECO:0000313" key="2">
    <source>
        <dbReference type="EMBL" id="MBB5686407.1"/>
    </source>
</evidence>
<keyword evidence="3" id="KW-1185">Reference proteome</keyword>
<name>A0A7W9AIP5_9SPHN</name>
<dbReference type="AlphaFoldDB" id="A0A7W9AIP5"/>
<accession>A0A7W9AIP5</accession>
<dbReference type="InterPro" id="IPR006311">
    <property type="entry name" value="TAT_signal"/>
</dbReference>
<evidence type="ECO:0000313" key="3">
    <source>
        <dbReference type="Proteomes" id="UP000549617"/>
    </source>
</evidence>
<dbReference type="Proteomes" id="UP000549617">
    <property type="component" value="Unassembled WGS sequence"/>
</dbReference>
<reference evidence="2 3" key="1">
    <citation type="submission" date="2020-08" db="EMBL/GenBank/DDBJ databases">
        <title>Genomic Encyclopedia of Type Strains, Phase IV (KMG-IV): sequencing the most valuable type-strain genomes for metagenomic binning, comparative biology and taxonomic classification.</title>
        <authorList>
            <person name="Goeker M."/>
        </authorList>
    </citation>
    <scope>NUCLEOTIDE SEQUENCE [LARGE SCALE GENOMIC DNA]</scope>
    <source>
        <strain evidence="2 3">DSM 25079</strain>
    </source>
</reference>
<evidence type="ECO:0008006" key="4">
    <source>
        <dbReference type="Google" id="ProtNLM"/>
    </source>
</evidence>
<protein>
    <recommendedName>
        <fullName evidence="4">Cupin domain-containing protein</fullName>
    </recommendedName>
</protein>